<dbReference type="EMBL" id="MLAU01000416">
    <property type="protein sequence ID" value="OIW16666.1"/>
    <property type="molecule type" value="Genomic_DNA"/>
</dbReference>
<name>A0A394CYU3_LUPAN</name>
<accession>A0A394CYU3</accession>
<reference evidence="1 2" key="1">
    <citation type="journal article" date="2017" name="Plant Biotechnol. J.">
        <title>A comprehensive draft genome sequence for lupin (Lupinus angustifolius), an emerging health food: insights into plant-microbe interactions and legume evolution.</title>
        <authorList>
            <person name="Hane J.K."/>
            <person name="Ming Y."/>
            <person name="Kamphuis L.G."/>
            <person name="Nelson M.N."/>
            <person name="Garg G."/>
            <person name="Atkins C.A."/>
            <person name="Bayer P.E."/>
            <person name="Bravo A."/>
            <person name="Bringans S."/>
            <person name="Cannon S."/>
            <person name="Edwards D."/>
            <person name="Foley R."/>
            <person name="Gao L.L."/>
            <person name="Harrison M.J."/>
            <person name="Huang W."/>
            <person name="Hurgobin B."/>
            <person name="Li S."/>
            <person name="Liu C.W."/>
            <person name="McGrath A."/>
            <person name="Morahan G."/>
            <person name="Murray J."/>
            <person name="Weller J."/>
            <person name="Jian J."/>
            <person name="Singh K.B."/>
        </authorList>
    </citation>
    <scope>NUCLEOTIDE SEQUENCE [LARGE SCALE GENOMIC DNA]</scope>
    <source>
        <strain evidence="2">cv. Tanjil</strain>
        <tissue evidence="1">Whole plant</tissue>
    </source>
</reference>
<gene>
    <name evidence="1" type="ORF">TanjilG_00070</name>
</gene>
<dbReference type="Gramene" id="OIW16666">
    <property type="protein sequence ID" value="OIW16666"/>
    <property type="gene ID" value="TanjilG_00070"/>
</dbReference>
<organism evidence="1 2">
    <name type="scientific">Lupinus angustifolius</name>
    <name type="common">Narrow-leaved blue lupine</name>
    <dbReference type="NCBI Taxonomy" id="3871"/>
    <lineage>
        <taxon>Eukaryota</taxon>
        <taxon>Viridiplantae</taxon>
        <taxon>Streptophyta</taxon>
        <taxon>Embryophyta</taxon>
        <taxon>Tracheophyta</taxon>
        <taxon>Spermatophyta</taxon>
        <taxon>Magnoliopsida</taxon>
        <taxon>eudicotyledons</taxon>
        <taxon>Gunneridae</taxon>
        <taxon>Pentapetalae</taxon>
        <taxon>rosids</taxon>
        <taxon>fabids</taxon>
        <taxon>Fabales</taxon>
        <taxon>Fabaceae</taxon>
        <taxon>Papilionoideae</taxon>
        <taxon>50 kb inversion clade</taxon>
        <taxon>genistoids sensu lato</taxon>
        <taxon>core genistoids</taxon>
        <taxon>Genisteae</taxon>
        <taxon>Lupinus</taxon>
    </lineage>
</organism>
<proteinExistence type="predicted"/>
<sequence length="156" mass="16581">MVFSGQINAGCGLSCIGKRLNEEEEYQGEEDINVNYCEACFLNHGLEPRSNQCGGMHKEPLDTYSINLGPCFSKPINLLHSEFRPDANLVGPKSKLNMHEPPISLVIREAPCAPVLIAPNGPGLLAATEASGAGVAGDQIGKDVPLGNAPLLHSDF</sequence>
<dbReference type="Proteomes" id="UP000188354">
    <property type="component" value="Unassembled WGS sequence"/>
</dbReference>
<keyword evidence="2" id="KW-1185">Reference proteome</keyword>
<evidence type="ECO:0000313" key="1">
    <source>
        <dbReference type="EMBL" id="OIW16666.1"/>
    </source>
</evidence>
<protein>
    <submittedName>
        <fullName evidence="1">Uncharacterized protein</fullName>
    </submittedName>
</protein>
<dbReference type="AlphaFoldDB" id="A0A394CYU3"/>
<evidence type="ECO:0000313" key="2">
    <source>
        <dbReference type="Proteomes" id="UP000188354"/>
    </source>
</evidence>
<comment type="caution">
    <text evidence="1">The sequence shown here is derived from an EMBL/GenBank/DDBJ whole genome shotgun (WGS) entry which is preliminary data.</text>
</comment>